<dbReference type="Pfam" id="PF03780">
    <property type="entry name" value="Asp23"/>
    <property type="match status" value="1"/>
</dbReference>
<reference evidence="3" key="2">
    <citation type="submission" date="2020-09" db="EMBL/GenBank/DDBJ databases">
        <authorList>
            <person name="Sun Q."/>
            <person name="Ohkuma M."/>
        </authorList>
    </citation>
    <scope>NUCLEOTIDE SEQUENCE</scope>
    <source>
        <strain evidence="3">JCM 4646</strain>
    </source>
</reference>
<dbReference type="GeneID" id="95350834"/>
<dbReference type="Proteomes" id="UP000617734">
    <property type="component" value="Unassembled WGS sequence"/>
</dbReference>
<feature type="compositionally biased region" description="Basic and acidic residues" evidence="2">
    <location>
        <begin position="24"/>
        <end position="34"/>
    </location>
</feature>
<keyword evidence="4" id="KW-1185">Reference proteome</keyword>
<dbReference type="InterPro" id="IPR005531">
    <property type="entry name" value="Asp23"/>
</dbReference>
<evidence type="ECO:0000256" key="2">
    <source>
        <dbReference type="SAM" id="MobiDB-lite"/>
    </source>
</evidence>
<organism evidence="3 4">
    <name type="scientific">Kitasatospora indigofera</name>
    <dbReference type="NCBI Taxonomy" id="67307"/>
    <lineage>
        <taxon>Bacteria</taxon>
        <taxon>Bacillati</taxon>
        <taxon>Actinomycetota</taxon>
        <taxon>Actinomycetes</taxon>
        <taxon>Kitasatosporales</taxon>
        <taxon>Streptomycetaceae</taxon>
        <taxon>Kitasatospora</taxon>
    </lineage>
</organism>
<evidence type="ECO:0000256" key="1">
    <source>
        <dbReference type="ARBA" id="ARBA00005721"/>
    </source>
</evidence>
<reference evidence="3" key="1">
    <citation type="journal article" date="2014" name="Int. J. Syst. Evol. Microbiol.">
        <title>Complete genome sequence of Corynebacterium casei LMG S-19264T (=DSM 44701T), isolated from a smear-ripened cheese.</title>
        <authorList>
            <consortium name="US DOE Joint Genome Institute (JGI-PGF)"/>
            <person name="Walter F."/>
            <person name="Albersmeier A."/>
            <person name="Kalinowski J."/>
            <person name="Ruckert C."/>
        </authorList>
    </citation>
    <scope>NUCLEOTIDE SEQUENCE</scope>
    <source>
        <strain evidence="3">JCM 4646</strain>
    </source>
</reference>
<dbReference type="PANTHER" id="PTHR34297:SF3">
    <property type="entry name" value="ALKALINE SHOCK PROTEIN 23"/>
    <property type="match status" value="1"/>
</dbReference>
<dbReference type="AlphaFoldDB" id="A0A919FB48"/>
<comment type="caution">
    <text evidence="3">The sequence shown here is derived from an EMBL/GenBank/DDBJ whole genome shotgun (WGS) entry which is preliminary data.</text>
</comment>
<proteinExistence type="inferred from homology"/>
<protein>
    <submittedName>
        <fullName evidence="3">Stress protein</fullName>
    </submittedName>
</protein>
<dbReference type="RefSeq" id="WP_190208865.1">
    <property type="nucleotide sequence ID" value="NZ_BNBO01000001.1"/>
</dbReference>
<dbReference type="PANTHER" id="PTHR34297">
    <property type="entry name" value="HYPOTHETICAL CYTOSOLIC PROTEIN-RELATED"/>
    <property type="match status" value="1"/>
</dbReference>
<sequence>MTDTSSSFPQGEARPADGLQGRVGADRAPEERGRTTVADGVVEKIAGTAARDVPGVHALGAGMSRTLGAVRERVPGGGRASVRGGVKVEVGERQAAVDLVVVVEYGVPITDMAGDVRVSVISAVERLTGLEVVEVNIAVDDVHLPEDEDDTESRVT</sequence>
<evidence type="ECO:0000313" key="3">
    <source>
        <dbReference type="EMBL" id="GHH59532.1"/>
    </source>
</evidence>
<feature type="region of interest" description="Disordered" evidence="2">
    <location>
        <begin position="1"/>
        <end position="36"/>
    </location>
</feature>
<name>A0A919FB48_9ACTN</name>
<accession>A0A919FB48</accession>
<dbReference type="EMBL" id="BNBO01000001">
    <property type="protein sequence ID" value="GHH59532.1"/>
    <property type="molecule type" value="Genomic_DNA"/>
</dbReference>
<evidence type="ECO:0000313" key="4">
    <source>
        <dbReference type="Proteomes" id="UP000617734"/>
    </source>
</evidence>
<comment type="similarity">
    <text evidence="1">Belongs to the asp23 family.</text>
</comment>
<gene>
    <name evidence="3" type="ORF">GCM10018781_02890</name>
</gene>